<evidence type="ECO:0000313" key="2">
    <source>
        <dbReference type="EMBL" id="SVA94324.1"/>
    </source>
</evidence>
<sequence length="93" mass="10091">MRRNARALITIALLIAICAGIVGFQNINIRNFNRGGDTPLGLSLGLDLQGGSHLVYETNLTDPTSGEKQEISREQMQSLSHTIERRINSSGLG</sequence>
<gene>
    <name evidence="2" type="ORF">METZ01_LOCUS147178</name>
</gene>
<dbReference type="Gene3D" id="3.30.70.3400">
    <property type="match status" value="1"/>
</dbReference>
<dbReference type="Pfam" id="PF07549">
    <property type="entry name" value="Sec_GG"/>
    <property type="match status" value="1"/>
</dbReference>
<evidence type="ECO:0008006" key="3">
    <source>
        <dbReference type="Google" id="ProtNLM"/>
    </source>
</evidence>
<organism evidence="2">
    <name type="scientific">marine metagenome</name>
    <dbReference type="NCBI Taxonomy" id="408172"/>
    <lineage>
        <taxon>unclassified sequences</taxon>
        <taxon>metagenomes</taxon>
        <taxon>ecological metagenomes</taxon>
    </lineage>
</organism>
<proteinExistence type="predicted"/>
<protein>
    <recommendedName>
        <fullName evidence="3">Protein translocase subunit SecDF</fullName>
    </recommendedName>
</protein>
<name>A0A381ZYZ1_9ZZZZ</name>
<feature type="region of interest" description="Disordered" evidence="1">
    <location>
        <begin position="57"/>
        <end position="82"/>
    </location>
</feature>
<evidence type="ECO:0000256" key="1">
    <source>
        <dbReference type="SAM" id="MobiDB-lite"/>
    </source>
</evidence>
<dbReference type="EMBL" id="UINC01023179">
    <property type="protein sequence ID" value="SVA94324.1"/>
    <property type="molecule type" value="Genomic_DNA"/>
</dbReference>
<accession>A0A381ZYZ1</accession>
<dbReference type="AlphaFoldDB" id="A0A381ZYZ1"/>
<dbReference type="InterPro" id="IPR022646">
    <property type="entry name" value="SecD/SecF_CS"/>
</dbReference>
<reference evidence="2" key="1">
    <citation type="submission" date="2018-05" db="EMBL/GenBank/DDBJ databases">
        <authorList>
            <person name="Lanie J.A."/>
            <person name="Ng W.-L."/>
            <person name="Kazmierczak K.M."/>
            <person name="Andrzejewski T.M."/>
            <person name="Davidsen T.M."/>
            <person name="Wayne K.J."/>
            <person name="Tettelin H."/>
            <person name="Glass J.I."/>
            <person name="Rusch D."/>
            <person name="Podicherti R."/>
            <person name="Tsui H.-C.T."/>
            <person name="Winkler M.E."/>
        </authorList>
    </citation>
    <scope>NUCLEOTIDE SEQUENCE</scope>
</reference>
<feature type="non-terminal residue" evidence="2">
    <location>
        <position position="93"/>
    </location>
</feature>